<evidence type="ECO:0000313" key="4">
    <source>
        <dbReference type="Proteomes" id="UP000612055"/>
    </source>
</evidence>
<comment type="caution">
    <text evidence="3">The sequence shown here is derived from an EMBL/GenBank/DDBJ whole genome shotgun (WGS) entry which is preliminary data.</text>
</comment>
<evidence type="ECO:0000313" key="3">
    <source>
        <dbReference type="EMBL" id="KAG2501686.1"/>
    </source>
</evidence>
<sequence length="1440" mass="145292">MSDYSVIDPSSGGGSDELEESEGRSSPFVLLRKGNAGGGLGRRSPLGAHDDEADAHGRASGAFDGETERADRILHSVPLSPTNWPDPRFAGSSGVPVAPVDVNQWARGSSGGGAPAATFAASGLLQPGAGSLGADPFGAAGLLPEEDLPLDEEDEGPDAGLMGFLSALDDSTLRNIPPALLQRLQQLEEERDELAGRLLASDAELSHLRQNYSQLTTQHASNQSWLNQLLAQQMETLERRQRRQRRLASGAGGSAAVSQRHLRSGVLGEELTGDLDFTEELDFVDGIASGASARSVARVSRAHPHVAVAGAALGPGQAAQGLAPAAAAAAAAAVAPAQPAVEVVVEADGSGGGAAGTGAASQELGARSVGTPSQPAAGASAQQAEDVEAEPEPAAVRPERGEQQAVEASPQQQEAGPDRGGPAPGPAEEGSAISSSPQPAAPEPEPQRSDTEPAESQPAVPEPQPQASEPEQPATASSPHEPPDEAEGRCPSPPEADSESEAADAGPSASRQAAEATTGTTAKAEDYPATEPRSRAKAGPPEAASSSSAARSSRTASAARAGSAAQGSRPGGGGGGGFPMGLLLGLLVLALAVGAGYLGMGGKAGQARPPRLHPDVSRGAAEDVGLSKPPGSQPVPEPVLQGAGCGEGAGEAGSCTSNQAAEAASGDGAEHGDNASVTSATAVDVPQLPVAEAEREDTALEAMQEVSPGGAQAHGAEAPAAEEAADGAEDASPTAAAADEAPSGSPEGPPAPAAEAIVPTPAEQPRSAEAAAGHASTVEVPTAAAAAQPSDSSDAQPAGGIAAGQYWCSAPAEAETPVEAAKPPAEDTAGAGCATVAHQTRDVDGRTAVVPSEAWGLLVGGPPPLQQPECAAVHELLAALSYTDTGNETSPKRDGHKGRSASKRTSTRCSGSGPGEGADDPECLGAEAGGATTPFKPRSVSVRRAMDSLEKRWRHLTHSMHSLAGRLKEEERKRKRYRQRDDDEDEDDDEDGDDGEKAAATKAVAKWALAQWLPAIQPLVRSVADDDELPESLNSAHKVLLQAARACNASGHLVANLTQPTLEQLQHALSDMAAVVTVHVDGVYDGGAAAVEARLTDAAHCLAWVADRAEAEAQRAECRQRCTPRARLALALRSLGVPKDLIESALKASAGASSSELFDAEAWLAKSQHVREWLSAALATDGRAAKAWQPLLQAVATAAASAGRVAGVAADTAGRVAGVAAAEAGKAAGAAALEAGRVARAAASAAMGAAGSGDWRKVRDDMVAAARRLWSEQSEAGGAVERGRAALAALPDWMTEAAMAAARKAYQVQGAALRCDCGAAGGGATTANGTVGPACARSLESLTRGAAAAAADARVESAERRKRERGHDGDCQRSKDGKGGDCEDEAASAELPPLRGLAGAVRRFGADVANLAGSVAAVRQRLHEAAVGLVAYRRRQTDAA</sequence>
<feature type="compositionally biased region" description="Low complexity" evidence="2">
    <location>
        <begin position="372"/>
        <end position="384"/>
    </location>
</feature>
<feature type="region of interest" description="Disordered" evidence="2">
    <location>
        <begin position="1"/>
        <end position="95"/>
    </location>
</feature>
<gene>
    <name evidence="3" type="ORF">HYH03_000188</name>
</gene>
<feature type="region of interest" description="Disordered" evidence="2">
    <location>
        <begin position="956"/>
        <end position="999"/>
    </location>
</feature>
<proteinExistence type="predicted"/>
<protein>
    <submittedName>
        <fullName evidence="3">Uncharacterized protein</fullName>
    </submittedName>
</protein>
<evidence type="ECO:0000256" key="2">
    <source>
        <dbReference type="SAM" id="MobiDB-lite"/>
    </source>
</evidence>
<feature type="coiled-coil region" evidence="1">
    <location>
        <begin position="184"/>
        <end position="247"/>
    </location>
</feature>
<feature type="region of interest" description="Disordered" evidence="2">
    <location>
        <begin position="1350"/>
        <end position="1386"/>
    </location>
</feature>
<feature type="compositionally biased region" description="Low complexity" evidence="2">
    <location>
        <begin position="426"/>
        <end position="438"/>
    </location>
</feature>
<feature type="compositionally biased region" description="Basic and acidic residues" evidence="2">
    <location>
        <begin position="48"/>
        <end position="57"/>
    </location>
</feature>
<feature type="compositionally biased region" description="Low complexity" evidence="2">
    <location>
        <begin position="783"/>
        <end position="798"/>
    </location>
</feature>
<feature type="compositionally biased region" description="Basic and acidic residues" evidence="2">
    <location>
        <begin position="1353"/>
        <end position="1381"/>
    </location>
</feature>
<accession>A0A836C5X6</accession>
<dbReference type="EMBL" id="JAEHOE010000001">
    <property type="protein sequence ID" value="KAG2501686.1"/>
    <property type="molecule type" value="Genomic_DNA"/>
</dbReference>
<keyword evidence="1" id="KW-0175">Coiled coil</keyword>
<feature type="compositionally biased region" description="Basic residues" evidence="2">
    <location>
        <begin position="894"/>
        <end position="906"/>
    </location>
</feature>
<feature type="region of interest" description="Disordered" evidence="2">
    <location>
        <begin position="884"/>
        <end position="941"/>
    </location>
</feature>
<evidence type="ECO:0000256" key="1">
    <source>
        <dbReference type="SAM" id="Coils"/>
    </source>
</evidence>
<keyword evidence="4" id="KW-1185">Reference proteome</keyword>
<dbReference type="Proteomes" id="UP000612055">
    <property type="component" value="Unassembled WGS sequence"/>
</dbReference>
<feature type="compositionally biased region" description="Low complexity" evidence="2">
    <location>
        <begin position="537"/>
        <end position="568"/>
    </location>
</feature>
<feature type="compositionally biased region" description="Low complexity" evidence="2">
    <location>
        <begin position="503"/>
        <end position="522"/>
    </location>
</feature>
<organism evidence="3 4">
    <name type="scientific">Edaphochlamys debaryana</name>
    <dbReference type="NCBI Taxonomy" id="47281"/>
    <lineage>
        <taxon>Eukaryota</taxon>
        <taxon>Viridiplantae</taxon>
        <taxon>Chlorophyta</taxon>
        <taxon>core chlorophytes</taxon>
        <taxon>Chlorophyceae</taxon>
        <taxon>CS clade</taxon>
        <taxon>Chlamydomonadales</taxon>
        <taxon>Chlamydomonadales incertae sedis</taxon>
        <taxon>Edaphochlamys</taxon>
    </lineage>
</organism>
<feature type="region of interest" description="Disordered" evidence="2">
    <location>
        <begin position="706"/>
        <end position="799"/>
    </location>
</feature>
<feature type="compositionally biased region" description="Low complexity" evidence="2">
    <location>
        <begin position="708"/>
        <end position="722"/>
    </location>
</feature>
<feature type="region of interest" description="Disordered" evidence="2">
    <location>
        <begin position="349"/>
        <end position="572"/>
    </location>
</feature>
<feature type="region of interest" description="Disordered" evidence="2">
    <location>
        <begin position="603"/>
        <end position="674"/>
    </location>
</feature>
<dbReference type="OrthoDB" id="553375at2759"/>
<reference evidence="3" key="1">
    <citation type="journal article" date="2020" name="bioRxiv">
        <title>Comparative genomics of Chlamydomonas.</title>
        <authorList>
            <person name="Craig R.J."/>
            <person name="Hasan A.R."/>
            <person name="Ness R.W."/>
            <person name="Keightley P.D."/>
        </authorList>
    </citation>
    <scope>NUCLEOTIDE SEQUENCE</scope>
    <source>
        <strain evidence="3">CCAP 11/70</strain>
    </source>
</reference>
<feature type="compositionally biased region" description="Acidic residues" evidence="2">
    <location>
        <begin position="982"/>
        <end position="994"/>
    </location>
</feature>
<name>A0A836C5X6_9CHLO</name>
<feature type="compositionally biased region" description="Low complexity" evidence="2">
    <location>
        <begin position="454"/>
        <end position="474"/>
    </location>
</feature>
<feature type="compositionally biased region" description="Low complexity" evidence="2">
    <location>
        <begin position="730"/>
        <end position="746"/>
    </location>
</feature>